<gene>
    <name evidence="4" type="ORF">F2Z80_14575</name>
</gene>
<feature type="signal peptide" evidence="2">
    <location>
        <begin position="1"/>
        <end position="19"/>
    </location>
</feature>
<dbReference type="Gene3D" id="1.10.530.10">
    <property type="match status" value="1"/>
</dbReference>
<dbReference type="GO" id="GO:0016020">
    <property type="term" value="C:membrane"/>
    <property type="evidence" value="ECO:0007669"/>
    <property type="project" value="InterPro"/>
</dbReference>
<comment type="caution">
    <text evidence="4">The sequence shown here is derived from an EMBL/GenBank/DDBJ whole genome shotgun (WGS) entry which is preliminary data.</text>
</comment>
<dbReference type="Pfam" id="PF01464">
    <property type="entry name" value="SLT"/>
    <property type="match status" value="1"/>
</dbReference>
<name>A0A5N3S6W0_9VIBR</name>
<dbReference type="Proteomes" id="UP000326687">
    <property type="component" value="Unassembled WGS sequence"/>
</dbReference>
<proteinExistence type="inferred from homology"/>
<comment type="similarity">
    <text evidence="1">Belongs to the transglycosylase Slt family.</text>
</comment>
<dbReference type="EMBL" id="VXDD01000002">
    <property type="protein sequence ID" value="KAB0302369.1"/>
    <property type="molecule type" value="Genomic_DNA"/>
</dbReference>
<dbReference type="GO" id="GO:0008933">
    <property type="term" value="F:peptidoglycan lytic transglycosylase activity"/>
    <property type="evidence" value="ECO:0007669"/>
    <property type="project" value="InterPro"/>
</dbReference>
<evidence type="ECO:0000256" key="1">
    <source>
        <dbReference type="ARBA" id="ARBA00007734"/>
    </source>
</evidence>
<dbReference type="PROSITE" id="PS00922">
    <property type="entry name" value="TRANSGLYCOSYLASE"/>
    <property type="match status" value="1"/>
</dbReference>
<dbReference type="GO" id="GO:0000270">
    <property type="term" value="P:peptidoglycan metabolic process"/>
    <property type="evidence" value="ECO:0007669"/>
    <property type="project" value="InterPro"/>
</dbReference>
<keyword evidence="2" id="KW-0732">Signal</keyword>
<organism evidence="4 5">
    <name type="scientific">Vibrio fortis</name>
    <dbReference type="NCBI Taxonomy" id="212667"/>
    <lineage>
        <taxon>Bacteria</taxon>
        <taxon>Pseudomonadati</taxon>
        <taxon>Pseudomonadota</taxon>
        <taxon>Gammaproteobacteria</taxon>
        <taxon>Vibrionales</taxon>
        <taxon>Vibrionaceae</taxon>
        <taxon>Vibrio</taxon>
    </lineage>
</organism>
<feature type="domain" description="Transglycosylase SLT" evidence="3">
    <location>
        <begin position="57"/>
        <end position="164"/>
    </location>
</feature>
<evidence type="ECO:0000313" key="5">
    <source>
        <dbReference type="Proteomes" id="UP000326687"/>
    </source>
</evidence>
<protein>
    <submittedName>
        <fullName evidence="4">Lytic transglycosylase domain-containing protein</fullName>
    </submittedName>
</protein>
<reference evidence="4 5" key="1">
    <citation type="submission" date="2019-09" db="EMBL/GenBank/DDBJ databases">
        <title>Vibrio Fortis S7-72.</title>
        <authorList>
            <person name="Das S.K."/>
        </authorList>
    </citation>
    <scope>NUCLEOTIDE SEQUENCE [LARGE SCALE GENOMIC DNA]</scope>
    <source>
        <strain evidence="4 5">S7-72</strain>
    </source>
</reference>
<dbReference type="RefSeq" id="WP_150896253.1">
    <property type="nucleotide sequence ID" value="NZ_VXDD01000002.1"/>
</dbReference>
<dbReference type="InterPro" id="IPR023346">
    <property type="entry name" value="Lysozyme-like_dom_sf"/>
</dbReference>
<evidence type="ECO:0000256" key="2">
    <source>
        <dbReference type="SAM" id="SignalP"/>
    </source>
</evidence>
<evidence type="ECO:0000313" key="4">
    <source>
        <dbReference type="EMBL" id="KAB0302369.1"/>
    </source>
</evidence>
<dbReference type="AlphaFoldDB" id="A0A5N3S6W0"/>
<dbReference type="SUPFAM" id="SSF53955">
    <property type="entry name" value="Lysozyme-like"/>
    <property type="match status" value="1"/>
</dbReference>
<dbReference type="InterPro" id="IPR008258">
    <property type="entry name" value="Transglycosylase_SLT_dom_1"/>
</dbReference>
<dbReference type="InterPro" id="IPR000189">
    <property type="entry name" value="Transglyc_AS"/>
</dbReference>
<feature type="chain" id="PRO_5024355135" evidence="2">
    <location>
        <begin position="20"/>
        <end position="226"/>
    </location>
</feature>
<sequence length="226" mass="25199">MAQGWILAFLICLSPLTAAKPDAMTIEREYQILAPYQSQITQRLNSVSTLIEQIVKQLKQQSLPIDLALVPMLESSYNPKAISHANAAGLWQLIPATATRFGLNITKVQDQRFDTQASTQAALAYFTFLYTKFEQDMALTLAAYNAGEGRVAKAIKAAGSNDFNALTLPKETQQYVSRFYALQQLVDVQRFQTETFQPLQLFSSSPQVAKQPLINLDRLPPLITLN</sequence>
<accession>A0A5N3S6W0</accession>
<dbReference type="PANTHER" id="PTHR37423:SF2">
    <property type="entry name" value="MEMBRANE-BOUND LYTIC MUREIN TRANSGLYCOSYLASE C"/>
    <property type="match status" value="1"/>
</dbReference>
<dbReference type="CDD" id="cd16894">
    <property type="entry name" value="MltD-like"/>
    <property type="match status" value="1"/>
</dbReference>
<evidence type="ECO:0000259" key="3">
    <source>
        <dbReference type="Pfam" id="PF01464"/>
    </source>
</evidence>
<dbReference type="PANTHER" id="PTHR37423">
    <property type="entry name" value="SOLUBLE LYTIC MUREIN TRANSGLYCOSYLASE-RELATED"/>
    <property type="match status" value="1"/>
</dbReference>